<name>A0A840MU29_9PROT</name>
<dbReference type="GO" id="GO:0052855">
    <property type="term" value="F:ADP-dependent NAD(P)H-hydrate dehydratase activity"/>
    <property type="evidence" value="ECO:0007669"/>
    <property type="project" value="UniProtKB-UniRule"/>
</dbReference>
<evidence type="ECO:0000256" key="4">
    <source>
        <dbReference type="ARBA" id="ARBA00009524"/>
    </source>
</evidence>
<protein>
    <recommendedName>
        <fullName evidence="19">Bifunctional NAD(P)H-hydrate repair enzyme</fullName>
    </recommendedName>
    <alternativeName>
        <fullName evidence="19">Nicotinamide nucleotide repair protein</fullName>
    </alternativeName>
    <domain>
        <recommendedName>
            <fullName evidence="19">ADP-dependent (S)-NAD(P)H-hydrate dehydratase</fullName>
            <ecNumber evidence="19">4.2.1.136</ecNumber>
        </recommendedName>
        <alternativeName>
            <fullName evidence="19">ADP-dependent NAD(P)HX dehydratase</fullName>
        </alternativeName>
    </domain>
    <domain>
        <recommendedName>
            <fullName evidence="19">NAD(P)H-hydrate epimerase</fullName>
            <ecNumber evidence="19">5.1.99.6</ecNumber>
        </recommendedName>
    </domain>
</protein>
<dbReference type="GO" id="GO:0005524">
    <property type="term" value="F:ATP binding"/>
    <property type="evidence" value="ECO:0007669"/>
    <property type="project" value="UniProtKB-UniRule"/>
</dbReference>
<dbReference type="SUPFAM" id="SSF53613">
    <property type="entry name" value="Ribokinase-like"/>
    <property type="match status" value="1"/>
</dbReference>
<keyword evidence="9 18" id="KW-0630">Potassium</keyword>
<dbReference type="InterPro" id="IPR030677">
    <property type="entry name" value="Nnr"/>
</dbReference>
<evidence type="ECO:0000256" key="11">
    <source>
        <dbReference type="ARBA" id="ARBA00023235"/>
    </source>
</evidence>
<keyword evidence="10 17" id="KW-0520">NAD</keyword>
<comment type="similarity">
    <text evidence="18">Belongs to the NnrE/AIBP family.</text>
</comment>
<dbReference type="HAMAP" id="MF_01965">
    <property type="entry name" value="NADHX_dehydratase"/>
    <property type="match status" value="1"/>
</dbReference>
<evidence type="ECO:0000313" key="23">
    <source>
        <dbReference type="EMBL" id="MBB5018691.1"/>
    </source>
</evidence>
<feature type="binding site" evidence="17">
    <location>
        <position position="429"/>
    </location>
    <ligand>
        <name>(6S)-NADPHX</name>
        <dbReference type="ChEBI" id="CHEBI:64076"/>
    </ligand>
</feature>
<dbReference type="Pfam" id="PF01256">
    <property type="entry name" value="Carb_kinase"/>
    <property type="match status" value="1"/>
</dbReference>
<keyword evidence="7 17" id="KW-0067">ATP-binding</keyword>
<evidence type="ECO:0000256" key="3">
    <source>
        <dbReference type="ARBA" id="ARBA00006001"/>
    </source>
</evidence>
<evidence type="ECO:0000256" key="12">
    <source>
        <dbReference type="ARBA" id="ARBA00023239"/>
    </source>
</evidence>
<dbReference type="GO" id="GO:0046872">
    <property type="term" value="F:metal ion binding"/>
    <property type="evidence" value="ECO:0007669"/>
    <property type="project" value="UniProtKB-UniRule"/>
</dbReference>
<keyword evidence="6 17" id="KW-0547">Nucleotide-binding</keyword>
<feature type="binding site" evidence="18">
    <location>
        <position position="56"/>
    </location>
    <ligand>
        <name>K(+)</name>
        <dbReference type="ChEBI" id="CHEBI:29103"/>
    </ligand>
</feature>
<comment type="caution">
    <text evidence="23">The sequence shown here is derived from an EMBL/GenBank/DDBJ whole genome shotgun (WGS) entry which is preliminary data.</text>
</comment>
<evidence type="ECO:0000256" key="5">
    <source>
        <dbReference type="ARBA" id="ARBA00022723"/>
    </source>
</evidence>
<evidence type="ECO:0000256" key="20">
    <source>
        <dbReference type="SAM" id="Phobius"/>
    </source>
</evidence>
<keyword evidence="13" id="KW-0511">Multifunctional enzyme</keyword>
<dbReference type="Pfam" id="PF03853">
    <property type="entry name" value="YjeF_N"/>
    <property type="match status" value="1"/>
</dbReference>
<keyword evidence="8 17" id="KW-0521">NADP</keyword>
<evidence type="ECO:0000256" key="17">
    <source>
        <dbReference type="HAMAP-Rule" id="MF_01965"/>
    </source>
</evidence>
<evidence type="ECO:0000256" key="19">
    <source>
        <dbReference type="PIRNR" id="PIRNR017184"/>
    </source>
</evidence>
<keyword evidence="24" id="KW-1185">Reference proteome</keyword>
<feature type="binding site" evidence="17">
    <location>
        <position position="362"/>
    </location>
    <ligand>
        <name>(6S)-NADPHX</name>
        <dbReference type="ChEBI" id="CHEBI:64076"/>
    </ligand>
</feature>
<comment type="catalytic activity">
    <reaction evidence="16 17 19">
        <text>(6S)-NADPHX + ADP = AMP + phosphate + NADPH + H(+)</text>
        <dbReference type="Rhea" id="RHEA:32235"/>
        <dbReference type="ChEBI" id="CHEBI:15378"/>
        <dbReference type="ChEBI" id="CHEBI:43474"/>
        <dbReference type="ChEBI" id="CHEBI:57783"/>
        <dbReference type="ChEBI" id="CHEBI:64076"/>
        <dbReference type="ChEBI" id="CHEBI:456215"/>
        <dbReference type="ChEBI" id="CHEBI:456216"/>
        <dbReference type="EC" id="4.2.1.136"/>
    </reaction>
</comment>
<evidence type="ECO:0000313" key="24">
    <source>
        <dbReference type="Proteomes" id="UP000575898"/>
    </source>
</evidence>
<dbReference type="EMBL" id="JACHHY010000010">
    <property type="protein sequence ID" value="MBB5018691.1"/>
    <property type="molecule type" value="Genomic_DNA"/>
</dbReference>
<dbReference type="SUPFAM" id="SSF64153">
    <property type="entry name" value="YjeF N-terminal domain-like"/>
    <property type="match status" value="1"/>
</dbReference>
<dbReference type="InterPro" id="IPR029056">
    <property type="entry name" value="Ribokinase-like"/>
</dbReference>
<evidence type="ECO:0000256" key="10">
    <source>
        <dbReference type="ARBA" id="ARBA00023027"/>
    </source>
</evidence>
<evidence type="ECO:0000259" key="21">
    <source>
        <dbReference type="PROSITE" id="PS51383"/>
    </source>
</evidence>
<keyword evidence="23" id="KW-0418">Kinase</keyword>
<evidence type="ECO:0000259" key="22">
    <source>
        <dbReference type="PROSITE" id="PS51385"/>
    </source>
</evidence>
<keyword evidence="11 18" id="KW-0413">Isomerase</keyword>
<dbReference type="PIRSF" id="PIRSF017184">
    <property type="entry name" value="Nnr"/>
    <property type="match status" value="1"/>
</dbReference>
<dbReference type="InterPro" id="IPR036652">
    <property type="entry name" value="YjeF_N_dom_sf"/>
</dbReference>
<feature type="binding site" evidence="18">
    <location>
        <position position="119"/>
    </location>
    <ligand>
        <name>K(+)</name>
        <dbReference type="ChEBI" id="CHEBI:29103"/>
    </ligand>
</feature>
<feature type="binding site" evidence="18">
    <location>
        <position position="155"/>
    </location>
    <ligand>
        <name>K(+)</name>
        <dbReference type="ChEBI" id="CHEBI:29103"/>
    </ligand>
</feature>
<dbReference type="Proteomes" id="UP000575898">
    <property type="component" value="Unassembled WGS sequence"/>
</dbReference>
<dbReference type="PANTHER" id="PTHR12592:SF0">
    <property type="entry name" value="ATP-DEPENDENT (S)-NAD(P)H-HYDRATE DEHYDRATASE"/>
    <property type="match status" value="1"/>
</dbReference>
<gene>
    <name evidence="18" type="primary">nnrE</name>
    <name evidence="17" type="synonym">nnrD</name>
    <name evidence="23" type="ORF">HNQ59_001982</name>
</gene>
<dbReference type="EC" id="5.1.99.6" evidence="19"/>
<feature type="binding site" evidence="18">
    <location>
        <begin position="55"/>
        <end position="59"/>
    </location>
    <ligand>
        <name>(6S)-NADPHX</name>
        <dbReference type="ChEBI" id="CHEBI:64076"/>
    </ligand>
</feature>
<comment type="caution">
    <text evidence="18">Lacks conserved residue(s) required for the propagation of feature annotation.</text>
</comment>
<dbReference type="Gene3D" id="3.40.1190.20">
    <property type="match status" value="1"/>
</dbReference>
<dbReference type="CDD" id="cd01171">
    <property type="entry name" value="YXKO-related"/>
    <property type="match status" value="1"/>
</dbReference>
<comment type="cofactor">
    <cofactor evidence="18 19">
        <name>K(+)</name>
        <dbReference type="ChEBI" id="CHEBI:29103"/>
    </cofactor>
    <text evidence="18 19">Binds 1 potassium ion per subunit.</text>
</comment>
<dbReference type="GO" id="GO:0046496">
    <property type="term" value="P:nicotinamide nucleotide metabolic process"/>
    <property type="evidence" value="ECO:0007669"/>
    <property type="project" value="UniProtKB-UniRule"/>
</dbReference>
<dbReference type="GO" id="GO:0016301">
    <property type="term" value="F:kinase activity"/>
    <property type="evidence" value="ECO:0007669"/>
    <property type="project" value="UniProtKB-KW"/>
</dbReference>
<keyword evidence="23" id="KW-0808">Transferase</keyword>
<reference evidence="23 24" key="1">
    <citation type="submission" date="2020-08" db="EMBL/GenBank/DDBJ databases">
        <title>Genomic Encyclopedia of Type Strains, Phase IV (KMG-IV): sequencing the most valuable type-strain genomes for metagenomic binning, comparative biology and taxonomic classification.</title>
        <authorList>
            <person name="Goeker M."/>
        </authorList>
    </citation>
    <scope>NUCLEOTIDE SEQUENCE [LARGE SCALE GENOMIC DNA]</scope>
    <source>
        <strain evidence="23 24">DSM 27165</strain>
    </source>
</reference>
<dbReference type="InterPro" id="IPR000631">
    <property type="entry name" value="CARKD"/>
</dbReference>
<feature type="binding site" evidence="18">
    <location>
        <position position="152"/>
    </location>
    <ligand>
        <name>(6S)-NADPHX</name>
        <dbReference type="ChEBI" id="CHEBI:64076"/>
    </ligand>
</feature>
<comment type="similarity">
    <text evidence="17">Belongs to the NnrD/CARKD family.</text>
</comment>
<evidence type="ECO:0000256" key="13">
    <source>
        <dbReference type="ARBA" id="ARBA00023268"/>
    </source>
</evidence>
<dbReference type="PROSITE" id="PS51385">
    <property type="entry name" value="YJEF_N"/>
    <property type="match status" value="1"/>
</dbReference>
<dbReference type="AlphaFoldDB" id="A0A840MU29"/>
<dbReference type="InterPro" id="IPR017953">
    <property type="entry name" value="Carbohydrate_kinase_pred_CS"/>
</dbReference>
<feature type="binding site" evidence="17">
    <location>
        <position position="309"/>
    </location>
    <ligand>
        <name>(6S)-NADPHX</name>
        <dbReference type="ChEBI" id="CHEBI:64076"/>
    </ligand>
</feature>
<feature type="binding site" evidence="17">
    <location>
        <begin position="399"/>
        <end position="403"/>
    </location>
    <ligand>
        <name>AMP</name>
        <dbReference type="ChEBI" id="CHEBI:456215"/>
    </ligand>
</feature>
<feature type="binding site" evidence="17">
    <location>
        <position position="428"/>
    </location>
    <ligand>
        <name>AMP</name>
        <dbReference type="ChEBI" id="CHEBI:456215"/>
    </ligand>
</feature>
<dbReference type="NCBIfam" id="TIGR00197">
    <property type="entry name" value="yjeF_nterm"/>
    <property type="match status" value="1"/>
</dbReference>
<evidence type="ECO:0000256" key="1">
    <source>
        <dbReference type="ARBA" id="ARBA00000013"/>
    </source>
</evidence>
<dbReference type="HAMAP" id="MF_01966">
    <property type="entry name" value="NADHX_epimerase"/>
    <property type="match status" value="1"/>
</dbReference>
<dbReference type="PROSITE" id="PS51383">
    <property type="entry name" value="YJEF_C_3"/>
    <property type="match status" value="1"/>
</dbReference>
<comment type="cofactor">
    <cofactor evidence="17">
        <name>Mg(2+)</name>
        <dbReference type="ChEBI" id="CHEBI:18420"/>
    </cofactor>
</comment>
<evidence type="ECO:0000256" key="9">
    <source>
        <dbReference type="ARBA" id="ARBA00022958"/>
    </source>
</evidence>
<dbReference type="PANTHER" id="PTHR12592">
    <property type="entry name" value="ATP-DEPENDENT (S)-NAD(P)H-HYDRATE DEHYDRATASE FAMILY MEMBER"/>
    <property type="match status" value="1"/>
</dbReference>
<comment type="function">
    <text evidence="17">Catalyzes the dehydration of the S-form of NAD(P)HX at the expense of ADP, which is converted to AMP. Together with NAD(P)HX epimerase, which catalyzes the epimerization of the S- and R-forms, the enzyme allows the repair of both epimers of NAD(P)HX, a damaged form of NAD(P)H that is a result of enzymatic or heat-dependent hydration.</text>
</comment>
<dbReference type="NCBIfam" id="TIGR00196">
    <property type="entry name" value="yjeF_cterm"/>
    <property type="match status" value="1"/>
</dbReference>
<evidence type="ECO:0000256" key="7">
    <source>
        <dbReference type="ARBA" id="ARBA00022840"/>
    </source>
</evidence>
<sequence length="493" mass="50700">MTAVYHVEQIRTLESMGATQVGQPLMQLAGQAVADWVRSHVPTGQRILCVAGQGNNGGDALVAARLLKQAGYQIDMLFLGQVATLPPDAQRAWQDWQATGQPCLTALPSPAPSYRIVIDGLFGIGLNRPLDAGWMAWVDQLNLLAAPKLALDVPSGLCAKTGAVLGRAVHAKWTMTFIGLKPGLLTHDGPDHAGEIIMAPLGLDAHTLLAPAGRALHGADVAGLLAPRLRNSHKGLFGSVGVIGGAAGMVGAALLAGRAALKLGAGRVTLGLLDPDAPRVDHLQPELMLRHAEDLFHLAHLTCLAVGPGLGKSADAVHALDLALRTPLPLVLDADALNLIADKPDLANQLATRQGTTVLTPHPAEAGRLLGWQTAAVQADRLQAATALAEHFGADLVLKGCGSICMSCQGEWCINTSGNPGLASGGQGDVLAGVVAALLGQGLSGFDAVQLAVYLHGAAADKLVTEGLGPVGLTASEIIDAARAVLRGLTKRG</sequence>
<keyword evidence="5 18" id="KW-0479">Metal-binding</keyword>
<feature type="domain" description="YjeF N-terminal" evidence="22">
    <location>
        <begin position="4"/>
        <end position="209"/>
    </location>
</feature>
<evidence type="ECO:0000256" key="2">
    <source>
        <dbReference type="ARBA" id="ARBA00000909"/>
    </source>
</evidence>
<comment type="function">
    <text evidence="14 19">Bifunctional enzyme that catalyzes the epimerization of the S- and R-forms of NAD(P)HX and the dehydration of the S-form of NAD(P)HX at the expense of ADP, which is converted to AMP. This allows the repair of both epimers of NAD(P)HX, a damaged form of NAD(P)H that is a result of enzymatic or heat-dependent hydration.</text>
</comment>
<feature type="binding site" evidence="18">
    <location>
        <begin position="123"/>
        <end position="129"/>
    </location>
    <ligand>
        <name>(6S)-NADPHX</name>
        <dbReference type="ChEBI" id="CHEBI:64076"/>
    </ligand>
</feature>
<evidence type="ECO:0000256" key="15">
    <source>
        <dbReference type="ARBA" id="ARBA00048238"/>
    </source>
</evidence>
<comment type="catalytic activity">
    <reaction evidence="1 18 19">
        <text>(6R)-NADHX = (6S)-NADHX</text>
        <dbReference type="Rhea" id="RHEA:32215"/>
        <dbReference type="ChEBI" id="CHEBI:64074"/>
        <dbReference type="ChEBI" id="CHEBI:64075"/>
        <dbReference type="EC" id="5.1.99.6"/>
    </reaction>
</comment>
<evidence type="ECO:0000256" key="8">
    <source>
        <dbReference type="ARBA" id="ARBA00022857"/>
    </source>
</evidence>
<dbReference type="GO" id="GO:0110051">
    <property type="term" value="P:metabolite repair"/>
    <property type="evidence" value="ECO:0007669"/>
    <property type="project" value="TreeGrafter"/>
</dbReference>
<feature type="transmembrane region" description="Helical" evidence="20">
    <location>
        <begin position="236"/>
        <end position="257"/>
    </location>
</feature>
<evidence type="ECO:0000256" key="14">
    <source>
        <dbReference type="ARBA" id="ARBA00025153"/>
    </source>
</evidence>
<dbReference type="RefSeq" id="WP_184038349.1">
    <property type="nucleotide sequence ID" value="NZ_JACHHY010000010.1"/>
</dbReference>
<feature type="binding site" evidence="17">
    <location>
        <position position="252"/>
    </location>
    <ligand>
        <name>(6S)-NADPHX</name>
        <dbReference type="ChEBI" id="CHEBI:64076"/>
    </ligand>
</feature>
<dbReference type="GO" id="GO:0052856">
    <property type="term" value="F:NAD(P)HX epimerase activity"/>
    <property type="evidence" value="ECO:0007669"/>
    <property type="project" value="UniProtKB-UniRule"/>
</dbReference>
<dbReference type="PROSITE" id="PS01050">
    <property type="entry name" value="YJEF_C_2"/>
    <property type="match status" value="1"/>
</dbReference>
<feature type="domain" description="YjeF C-terminal" evidence="21">
    <location>
        <begin position="217"/>
        <end position="489"/>
    </location>
</feature>
<comment type="similarity">
    <text evidence="3 19">In the N-terminal section; belongs to the NnrE/AIBP family.</text>
</comment>
<keyword evidence="20" id="KW-0472">Membrane</keyword>
<comment type="subunit">
    <text evidence="17">Homotetramer.</text>
</comment>
<accession>A0A840MU29</accession>
<comment type="catalytic activity">
    <reaction evidence="2 18 19">
        <text>(6R)-NADPHX = (6S)-NADPHX</text>
        <dbReference type="Rhea" id="RHEA:32227"/>
        <dbReference type="ChEBI" id="CHEBI:64076"/>
        <dbReference type="ChEBI" id="CHEBI:64077"/>
        <dbReference type="EC" id="5.1.99.6"/>
    </reaction>
</comment>
<dbReference type="InterPro" id="IPR004443">
    <property type="entry name" value="YjeF_N_dom"/>
</dbReference>
<comment type="function">
    <text evidence="18">Catalyzes the epimerization of the S- and R-forms of NAD(P)HX, a damaged form of NAD(P)H that is a result of enzymatic or heat-dependent hydration. This is a prerequisite for the S-specific NAD(P)H-hydrate dehydratase to allow the repair of both epimers of NAD(P)HX.</text>
</comment>
<keyword evidence="12 17" id="KW-0456">Lyase</keyword>
<keyword evidence="20" id="KW-1133">Transmembrane helix</keyword>
<comment type="similarity">
    <text evidence="4 19">In the C-terminal section; belongs to the NnrD/CARKD family.</text>
</comment>
<evidence type="ECO:0000256" key="6">
    <source>
        <dbReference type="ARBA" id="ARBA00022741"/>
    </source>
</evidence>
<dbReference type="Gene3D" id="3.40.50.10260">
    <property type="entry name" value="YjeF N-terminal domain"/>
    <property type="match status" value="1"/>
</dbReference>
<proteinExistence type="inferred from homology"/>
<comment type="catalytic activity">
    <reaction evidence="15 17 19">
        <text>(6S)-NADHX + ADP = AMP + phosphate + NADH + H(+)</text>
        <dbReference type="Rhea" id="RHEA:32223"/>
        <dbReference type="ChEBI" id="CHEBI:15378"/>
        <dbReference type="ChEBI" id="CHEBI:43474"/>
        <dbReference type="ChEBI" id="CHEBI:57945"/>
        <dbReference type="ChEBI" id="CHEBI:64074"/>
        <dbReference type="ChEBI" id="CHEBI:456215"/>
        <dbReference type="ChEBI" id="CHEBI:456216"/>
        <dbReference type="EC" id="4.2.1.136"/>
    </reaction>
</comment>
<dbReference type="EC" id="4.2.1.136" evidence="19"/>
<organism evidence="23 24">
    <name type="scientific">Chitinivorax tropicus</name>
    <dbReference type="NCBI Taxonomy" id="714531"/>
    <lineage>
        <taxon>Bacteria</taxon>
        <taxon>Pseudomonadati</taxon>
        <taxon>Pseudomonadota</taxon>
        <taxon>Betaproteobacteria</taxon>
        <taxon>Chitinivorax</taxon>
    </lineage>
</organism>
<evidence type="ECO:0000256" key="18">
    <source>
        <dbReference type="HAMAP-Rule" id="MF_01966"/>
    </source>
</evidence>
<evidence type="ECO:0000256" key="16">
    <source>
        <dbReference type="ARBA" id="ARBA00049209"/>
    </source>
</evidence>
<keyword evidence="20" id="KW-0812">Transmembrane</keyword>